<keyword evidence="5" id="KW-1185">Reference proteome</keyword>
<evidence type="ECO:0000256" key="3">
    <source>
        <dbReference type="ARBA" id="ARBA00022833"/>
    </source>
</evidence>
<reference evidence="5" key="1">
    <citation type="journal article" date="2019" name="Nat. Commun.">
        <title>Genome-wide association mapping of date palm fruit traits.</title>
        <authorList>
            <person name="Hazzouri K.M."/>
            <person name="Gros-Balthazard M."/>
            <person name="Flowers J.M."/>
            <person name="Copetti D."/>
            <person name="Lemansour A."/>
            <person name="Lebrun M."/>
            <person name="Masmoudi K."/>
            <person name="Ferrand S."/>
            <person name="Dhar M.I."/>
            <person name="Fresquez Z.A."/>
            <person name="Rosas U."/>
            <person name="Zhang J."/>
            <person name="Talag J."/>
            <person name="Lee S."/>
            <person name="Kudrna D."/>
            <person name="Powell R.F."/>
            <person name="Leitch I.J."/>
            <person name="Krueger R.R."/>
            <person name="Wing R.A."/>
            <person name="Amiri K.M.A."/>
            <person name="Purugganan M.D."/>
        </authorList>
    </citation>
    <scope>NUCLEOTIDE SEQUENCE [LARGE SCALE GENOMIC DNA]</scope>
    <source>
        <strain evidence="5">cv. Khalas</strain>
    </source>
</reference>
<dbReference type="GO" id="GO:0008270">
    <property type="term" value="F:zinc ion binding"/>
    <property type="evidence" value="ECO:0007669"/>
    <property type="project" value="UniProtKB-KW"/>
</dbReference>
<evidence type="ECO:0000313" key="6">
    <source>
        <dbReference type="RefSeq" id="XP_038988077.1"/>
    </source>
</evidence>
<dbReference type="KEGG" id="pda:103696698"/>
<keyword evidence="3" id="KW-0862">Zinc</keyword>
<evidence type="ECO:0000259" key="4">
    <source>
        <dbReference type="Pfam" id="PF13639"/>
    </source>
</evidence>
<dbReference type="InterPro" id="IPR013083">
    <property type="entry name" value="Znf_RING/FYVE/PHD"/>
</dbReference>
<sequence length="150" mass="16882">MNRAFNFGDTTMYVSALLKGRGLEASARFVAPISVHLHVYEFCDGALLAGELNVYVFGVSLDALLAGVEELEINVEICIHEAFVKALEVVKYNGVGTKFQENGFSICLEEFEFEMEVTQMPCKHVFHGGRLTQWLERSHLCQLCHYEMAI</sequence>
<dbReference type="SUPFAM" id="SSF57850">
    <property type="entry name" value="RING/U-box"/>
    <property type="match status" value="1"/>
</dbReference>
<accession>A0A8B9ARB2</accession>
<keyword evidence="1" id="KW-0479">Metal-binding</keyword>
<dbReference type="Proteomes" id="UP000228380">
    <property type="component" value="Chromosome 11"/>
</dbReference>
<dbReference type="GO" id="GO:0061630">
    <property type="term" value="F:ubiquitin protein ligase activity"/>
    <property type="evidence" value="ECO:0007669"/>
    <property type="project" value="TreeGrafter"/>
</dbReference>
<gene>
    <name evidence="6" type="primary">LOC103696698</name>
</gene>
<dbReference type="PANTHER" id="PTHR15710:SF196">
    <property type="entry name" value="F6A14.12 PROTEIN-RELATED"/>
    <property type="match status" value="1"/>
</dbReference>
<evidence type="ECO:0000313" key="5">
    <source>
        <dbReference type="Proteomes" id="UP000228380"/>
    </source>
</evidence>
<dbReference type="OrthoDB" id="21204at2759"/>
<dbReference type="RefSeq" id="XP_038988077.1">
    <property type="nucleotide sequence ID" value="XM_039132149.1"/>
</dbReference>
<protein>
    <submittedName>
        <fullName evidence="6">E3 ubiquitin-protein ligase RING1-like</fullName>
    </submittedName>
</protein>
<dbReference type="Gene3D" id="3.30.40.10">
    <property type="entry name" value="Zinc/RING finger domain, C3HC4 (zinc finger)"/>
    <property type="match status" value="1"/>
</dbReference>
<dbReference type="AlphaFoldDB" id="A0A8B9ARB2"/>
<name>A0A8B9ARB2_PHODC</name>
<feature type="domain" description="RING-type" evidence="4">
    <location>
        <begin position="105"/>
        <end position="144"/>
    </location>
</feature>
<dbReference type="GO" id="GO:0016567">
    <property type="term" value="P:protein ubiquitination"/>
    <property type="evidence" value="ECO:0007669"/>
    <property type="project" value="TreeGrafter"/>
</dbReference>
<evidence type="ECO:0000256" key="2">
    <source>
        <dbReference type="ARBA" id="ARBA00022771"/>
    </source>
</evidence>
<dbReference type="GO" id="GO:0005737">
    <property type="term" value="C:cytoplasm"/>
    <property type="evidence" value="ECO:0007669"/>
    <property type="project" value="TreeGrafter"/>
</dbReference>
<reference evidence="6" key="2">
    <citation type="submission" date="2025-08" db="UniProtKB">
        <authorList>
            <consortium name="RefSeq"/>
        </authorList>
    </citation>
    <scope>IDENTIFICATION</scope>
    <source>
        <tissue evidence="6">Young leaves</tissue>
    </source>
</reference>
<dbReference type="Pfam" id="PF13639">
    <property type="entry name" value="zf-RING_2"/>
    <property type="match status" value="1"/>
</dbReference>
<dbReference type="GeneID" id="103696698"/>
<evidence type="ECO:0000256" key="1">
    <source>
        <dbReference type="ARBA" id="ARBA00022723"/>
    </source>
</evidence>
<organism evidence="5 6">
    <name type="scientific">Phoenix dactylifera</name>
    <name type="common">Date palm</name>
    <dbReference type="NCBI Taxonomy" id="42345"/>
    <lineage>
        <taxon>Eukaryota</taxon>
        <taxon>Viridiplantae</taxon>
        <taxon>Streptophyta</taxon>
        <taxon>Embryophyta</taxon>
        <taxon>Tracheophyta</taxon>
        <taxon>Spermatophyta</taxon>
        <taxon>Magnoliopsida</taxon>
        <taxon>Liliopsida</taxon>
        <taxon>Arecaceae</taxon>
        <taxon>Coryphoideae</taxon>
        <taxon>Phoeniceae</taxon>
        <taxon>Phoenix</taxon>
    </lineage>
</organism>
<proteinExistence type="predicted"/>
<dbReference type="InterPro" id="IPR001841">
    <property type="entry name" value="Znf_RING"/>
</dbReference>
<keyword evidence="2" id="KW-0863">Zinc-finger</keyword>
<dbReference type="PANTHER" id="PTHR15710">
    <property type="entry name" value="E3 UBIQUITIN-PROTEIN LIGASE PRAJA"/>
    <property type="match status" value="1"/>
</dbReference>